<reference evidence="2" key="1">
    <citation type="submission" date="2024-06" db="EMBL/GenBank/DDBJ databases">
        <authorList>
            <person name="Li T."/>
            <person name="Gao R."/>
        </authorList>
    </citation>
    <scope>NUCLEOTIDE SEQUENCE</scope>
    <source>
        <strain evidence="2">ZPR3</strain>
    </source>
</reference>
<feature type="compositionally biased region" description="Basic and acidic residues" evidence="1">
    <location>
        <begin position="96"/>
        <end position="107"/>
    </location>
</feature>
<dbReference type="EMBL" id="CP157960">
    <property type="protein sequence ID" value="XBT92123.1"/>
    <property type="molecule type" value="Genomic_DNA"/>
</dbReference>
<proteinExistence type="predicted"/>
<feature type="compositionally biased region" description="Polar residues" evidence="1">
    <location>
        <begin position="74"/>
        <end position="89"/>
    </location>
</feature>
<gene>
    <name evidence="2" type="ORF">ABM479_15150</name>
</gene>
<name>A0AAU7RPP7_9HYPH</name>
<dbReference type="Pfam" id="PF06059">
    <property type="entry name" value="DUF930"/>
    <property type="match status" value="1"/>
</dbReference>
<feature type="region of interest" description="Disordered" evidence="1">
    <location>
        <begin position="66"/>
        <end position="107"/>
    </location>
</feature>
<organism evidence="2">
    <name type="scientific">Rhizobium sp. ZPR3</name>
    <dbReference type="NCBI Taxonomy" id="3158967"/>
    <lineage>
        <taxon>Bacteria</taxon>
        <taxon>Pseudomonadati</taxon>
        <taxon>Pseudomonadota</taxon>
        <taxon>Alphaproteobacteria</taxon>
        <taxon>Hyphomicrobiales</taxon>
        <taxon>Rhizobiaceae</taxon>
        <taxon>Rhizobium/Agrobacterium group</taxon>
        <taxon>Rhizobium</taxon>
    </lineage>
</organism>
<evidence type="ECO:0000256" key="1">
    <source>
        <dbReference type="SAM" id="MobiDB-lite"/>
    </source>
</evidence>
<evidence type="ECO:0000313" key="2">
    <source>
        <dbReference type="EMBL" id="XBT92123.1"/>
    </source>
</evidence>
<accession>A0AAU7RPP7</accession>
<dbReference type="InterPro" id="IPR009273">
    <property type="entry name" value="DUF930"/>
</dbReference>
<sequence length="261" mass="29091">MTDTVDPKLIVTARWRQPLGSQLQPNELRRVVAISFVVHLSILVPLTLVRSAQSFREEPEAVAVTLVEPRAGPVSSSERPSQPPRTGSRMQAPAPKTEKGELTHEESKVVEKRADALPPEMHKGENFPGGMIEAHRLRASEVLADPRSAAASKAMKTLAPSARIEQLCNLESMEQVALWKPDLKPDFVVAYAMADTKLEALHIEADGAAVRIANRWYNMRYQCTVSPDLESVKTFEFQMGVEIPKKDWEKHYLTTSDGEQE</sequence>
<dbReference type="AlphaFoldDB" id="A0AAU7RPP7"/>
<dbReference type="RefSeq" id="WP_349956546.1">
    <property type="nucleotide sequence ID" value="NZ_CP157960.1"/>
</dbReference>
<protein>
    <submittedName>
        <fullName evidence="2">DUF930 domain-containing protein</fullName>
    </submittedName>
</protein>